<proteinExistence type="predicted"/>
<feature type="non-terminal residue" evidence="4">
    <location>
        <position position="141"/>
    </location>
</feature>
<dbReference type="SMART" id="SM00470">
    <property type="entry name" value="ParB"/>
    <property type="match status" value="1"/>
</dbReference>
<name>A0A3B0T9M9_9ZZZZ</name>
<dbReference type="InterPro" id="IPR036086">
    <property type="entry name" value="ParB/Sulfiredoxin_sf"/>
</dbReference>
<feature type="domain" description="ParB-like N-terminal" evidence="3">
    <location>
        <begin position="27"/>
        <end position="116"/>
    </location>
</feature>
<dbReference type="InterPro" id="IPR003115">
    <property type="entry name" value="ParB_N"/>
</dbReference>
<dbReference type="GO" id="GO:0005694">
    <property type="term" value="C:chromosome"/>
    <property type="evidence" value="ECO:0007669"/>
    <property type="project" value="TreeGrafter"/>
</dbReference>
<evidence type="ECO:0000256" key="1">
    <source>
        <dbReference type="ARBA" id="ARBA00022829"/>
    </source>
</evidence>
<dbReference type="Pfam" id="PF02195">
    <property type="entry name" value="ParB_N"/>
    <property type="match status" value="1"/>
</dbReference>
<protein>
    <submittedName>
        <fullName evidence="4">Chromosome (Plasmid) partitioning protein ParB</fullName>
    </submittedName>
</protein>
<organism evidence="4">
    <name type="scientific">hydrothermal vent metagenome</name>
    <dbReference type="NCBI Taxonomy" id="652676"/>
    <lineage>
        <taxon>unclassified sequences</taxon>
        <taxon>metagenomes</taxon>
        <taxon>ecological metagenomes</taxon>
    </lineage>
</organism>
<dbReference type="GO" id="GO:0007059">
    <property type="term" value="P:chromosome segregation"/>
    <property type="evidence" value="ECO:0007669"/>
    <property type="project" value="UniProtKB-KW"/>
</dbReference>
<evidence type="ECO:0000313" key="4">
    <source>
        <dbReference type="EMBL" id="VAW12773.1"/>
    </source>
</evidence>
<evidence type="ECO:0000259" key="3">
    <source>
        <dbReference type="SMART" id="SM00470"/>
    </source>
</evidence>
<dbReference type="EMBL" id="UOEN01000125">
    <property type="protein sequence ID" value="VAW12773.1"/>
    <property type="molecule type" value="Genomic_DNA"/>
</dbReference>
<dbReference type="AlphaFoldDB" id="A0A3B0T9M9"/>
<dbReference type="CDD" id="cd16393">
    <property type="entry name" value="SPO0J_N"/>
    <property type="match status" value="1"/>
</dbReference>
<dbReference type="NCBIfam" id="TIGR00180">
    <property type="entry name" value="parB_part"/>
    <property type="match status" value="1"/>
</dbReference>
<accession>A0A3B0T9M9</accession>
<dbReference type="PANTHER" id="PTHR33375:SF1">
    <property type="entry name" value="CHROMOSOME-PARTITIONING PROTEIN PARB-RELATED"/>
    <property type="match status" value="1"/>
</dbReference>
<dbReference type="SUPFAM" id="SSF110849">
    <property type="entry name" value="ParB/Sulfiredoxin"/>
    <property type="match status" value="1"/>
</dbReference>
<gene>
    <name evidence="4" type="ORF">MNBD_BACTEROID05-369</name>
</gene>
<dbReference type="InterPro" id="IPR041468">
    <property type="entry name" value="HTH_ParB/Spo0J"/>
</dbReference>
<dbReference type="InterPro" id="IPR050336">
    <property type="entry name" value="Chromosome_partition/occlusion"/>
</dbReference>
<evidence type="ECO:0000256" key="2">
    <source>
        <dbReference type="ARBA" id="ARBA00023125"/>
    </source>
</evidence>
<reference evidence="4" key="1">
    <citation type="submission" date="2018-06" db="EMBL/GenBank/DDBJ databases">
        <authorList>
            <person name="Zhirakovskaya E."/>
        </authorList>
    </citation>
    <scope>NUCLEOTIDE SEQUENCE</scope>
</reference>
<dbReference type="FunFam" id="3.90.1530.30:FF:000001">
    <property type="entry name" value="Chromosome partitioning protein ParB"/>
    <property type="match status" value="1"/>
</dbReference>
<dbReference type="Gene3D" id="1.10.10.2830">
    <property type="match status" value="1"/>
</dbReference>
<dbReference type="GO" id="GO:0003677">
    <property type="term" value="F:DNA binding"/>
    <property type="evidence" value="ECO:0007669"/>
    <property type="project" value="UniProtKB-KW"/>
</dbReference>
<dbReference type="Pfam" id="PF17762">
    <property type="entry name" value="HTH_ParB"/>
    <property type="match status" value="1"/>
</dbReference>
<keyword evidence="1" id="KW-0159">Chromosome partition</keyword>
<dbReference type="InterPro" id="IPR004437">
    <property type="entry name" value="ParB/RepB/Spo0J"/>
</dbReference>
<dbReference type="PANTHER" id="PTHR33375">
    <property type="entry name" value="CHROMOSOME-PARTITIONING PROTEIN PARB-RELATED"/>
    <property type="match status" value="1"/>
</dbReference>
<keyword evidence="2" id="KW-0238">DNA-binding</keyword>
<dbReference type="Gene3D" id="3.90.1530.30">
    <property type="match status" value="1"/>
</dbReference>
<sequence length="141" mass="15884">MSNKALGKGLSALIPEKLQDKNLSEVGVLDIEKISNNSQQPRTNYDAQRLKELVASIKEKGVLQPIVVRPQGEGYEVIAGERRLRAARTLNFKEVPVVIKEVSDQEALVISIVENIQREELNPIEEAEAYKKLIENFQFTQ</sequence>